<feature type="region of interest" description="Disordered" evidence="1">
    <location>
        <begin position="340"/>
        <end position="367"/>
    </location>
</feature>
<dbReference type="AlphaFoldDB" id="A0A2P5XR71"/>
<dbReference type="EMBL" id="KZ664387">
    <property type="protein sequence ID" value="PPS05784.1"/>
    <property type="molecule type" value="Genomic_DNA"/>
</dbReference>
<evidence type="ECO:0000313" key="2">
    <source>
        <dbReference type="EMBL" id="PPS05784.1"/>
    </source>
</evidence>
<name>A0A2P5XR71_GOSBA</name>
<sequence length="388" mass="44519">MKQSPFKLAIPEMSLKEVHEPFSSNCRGPIHEDRRLQIEELDEWRMHKPRTPDKLNLRLNELITFPNQLKVGDRVLLDAADPYIVATTSNEEIPLTVLSIFPFGTVEVSHPKFGTFKRGKPSLDYNKQFSGGNPSTNCSECRLHVVKRPLSLLQRKGRECYLPRVLPWKIIEPTYLEITIELCSTFHLQTVMTNYNDPGMVQFRLGRLVHQLSISEFVLEPLVPNGATYNPSHSKAYALLPYLRYLHAILAHTITGRRESTGVINTHDSYFLWCMSHGYIIDLAYFIALAIQHQTEQHRKGVISIGHYMSPQGISSMLSMMMVEKRRGTYPPQYRLTQSTEEEAYEDIPDDVPPQHEDPLTQPPPPSHLVHATASYTDISERLTRFEL</sequence>
<organism evidence="2 3">
    <name type="scientific">Gossypium barbadense</name>
    <name type="common">Sea Island cotton</name>
    <name type="synonym">Hibiscus barbadensis</name>
    <dbReference type="NCBI Taxonomy" id="3634"/>
    <lineage>
        <taxon>Eukaryota</taxon>
        <taxon>Viridiplantae</taxon>
        <taxon>Streptophyta</taxon>
        <taxon>Embryophyta</taxon>
        <taxon>Tracheophyta</taxon>
        <taxon>Spermatophyta</taxon>
        <taxon>Magnoliopsida</taxon>
        <taxon>eudicotyledons</taxon>
        <taxon>Gunneridae</taxon>
        <taxon>Pentapetalae</taxon>
        <taxon>rosids</taxon>
        <taxon>malvids</taxon>
        <taxon>Malvales</taxon>
        <taxon>Malvaceae</taxon>
        <taxon>Malvoideae</taxon>
        <taxon>Gossypium</taxon>
    </lineage>
</organism>
<protein>
    <submittedName>
        <fullName evidence="2">Uncharacterized protein</fullName>
    </submittedName>
</protein>
<reference evidence="2 3" key="1">
    <citation type="submission" date="2015-01" db="EMBL/GenBank/DDBJ databases">
        <title>Genome of allotetraploid Gossypium barbadense reveals genomic plasticity and fiber elongation in cotton evolution.</title>
        <authorList>
            <person name="Chen X."/>
            <person name="Liu X."/>
            <person name="Zhao B."/>
            <person name="Zheng H."/>
            <person name="Hu Y."/>
            <person name="Lu G."/>
            <person name="Yang C."/>
            <person name="Chen J."/>
            <person name="Shan C."/>
            <person name="Zhang L."/>
            <person name="Zhou Y."/>
            <person name="Wang L."/>
            <person name="Guo W."/>
            <person name="Bai Y."/>
            <person name="Ruan J."/>
            <person name="Shangguan X."/>
            <person name="Mao Y."/>
            <person name="Jiang J."/>
            <person name="Zhu Y."/>
            <person name="Lei J."/>
            <person name="Kang H."/>
            <person name="Chen S."/>
            <person name="He X."/>
            <person name="Wang R."/>
            <person name="Wang Y."/>
            <person name="Chen J."/>
            <person name="Wang L."/>
            <person name="Yu S."/>
            <person name="Wang B."/>
            <person name="Wei J."/>
            <person name="Song S."/>
            <person name="Lu X."/>
            <person name="Gao Z."/>
            <person name="Gu W."/>
            <person name="Deng X."/>
            <person name="Ma D."/>
            <person name="Wang S."/>
            <person name="Liang W."/>
            <person name="Fang L."/>
            <person name="Cai C."/>
            <person name="Zhu X."/>
            <person name="Zhou B."/>
            <person name="Zhang Y."/>
            <person name="Chen Z."/>
            <person name="Xu S."/>
            <person name="Zhu R."/>
            <person name="Wang S."/>
            <person name="Zhang T."/>
            <person name="Zhao G."/>
        </authorList>
    </citation>
    <scope>NUCLEOTIDE SEQUENCE [LARGE SCALE GENOMIC DNA]</scope>
    <source>
        <strain evidence="3">cv. Xinhai21</strain>
        <tissue evidence="2">Leaf</tissue>
    </source>
</reference>
<gene>
    <name evidence="2" type="ORF">GOBAR_AA14864</name>
</gene>
<accession>A0A2P5XR71</accession>
<evidence type="ECO:0000256" key="1">
    <source>
        <dbReference type="SAM" id="MobiDB-lite"/>
    </source>
</evidence>
<evidence type="ECO:0000313" key="3">
    <source>
        <dbReference type="Proteomes" id="UP000239757"/>
    </source>
</evidence>
<feature type="compositionally biased region" description="Acidic residues" evidence="1">
    <location>
        <begin position="340"/>
        <end position="350"/>
    </location>
</feature>
<proteinExistence type="predicted"/>
<dbReference type="Proteomes" id="UP000239757">
    <property type="component" value="Unassembled WGS sequence"/>
</dbReference>